<accession>A0A6A5RNY9</accession>
<protein>
    <submittedName>
        <fullName evidence="2">Uncharacterized protein</fullName>
    </submittedName>
</protein>
<evidence type="ECO:0000313" key="2">
    <source>
        <dbReference type="EMBL" id="KAF1930105.1"/>
    </source>
</evidence>
<reference evidence="2" key="1">
    <citation type="journal article" date="2020" name="Stud. Mycol.">
        <title>101 Dothideomycetes genomes: a test case for predicting lifestyles and emergence of pathogens.</title>
        <authorList>
            <person name="Haridas S."/>
            <person name="Albert R."/>
            <person name="Binder M."/>
            <person name="Bloem J."/>
            <person name="Labutti K."/>
            <person name="Salamov A."/>
            <person name="Andreopoulos B."/>
            <person name="Baker S."/>
            <person name="Barry K."/>
            <person name="Bills G."/>
            <person name="Bluhm B."/>
            <person name="Cannon C."/>
            <person name="Castanera R."/>
            <person name="Culley D."/>
            <person name="Daum C."/>
            <person name="Ezra D."/>
            <person name="Gonzalez J."/>
            <person name="Henrissat B."/>
            <person name="Kuo A."/>
            <person name="Liang C."/>
            <person name="Lipzen A."/>
            <person name="Lutzoni F."/>
            <person name="Magnuson J."/>
            <person name="Mondo S."/>
            <person name="Nolan M."/>
            <person name="Ohm R."/>
            <person name="Pangilinan J."/>
            <person name="Park H.-J."/>
            <person name="Ramirez L."/>
            <person name="Alfaro M."/>
            <person name="Sun H."/>
            <person name="Tritt A."/>
            <person name="Yoshinaga Y."/>
            <person name="Zwiers L.-H."/>
            <person name="Turgeon B."/>
            <person name="Goodwin S."/>
            <person name="Spatafora J."/>
            <person name="Crous P."/>
            <person name="Grigoriev I."/>
        </authorList>
    </citation>
    <scope>NUCLEOTIDE SEQUENCE</scope>
    <source>
        <strain evidence="2">CBS 183.55</strain>
    </source>
</reference>
<dbReference type="EMBL" id="ML978964">
    <property type="protein sequence ID" value="KAF1930105.1"/>
    <property type="molecule type" value="Genomic_DNA"/>
</dbReference>
<feature type="compositionally biased region" description="Low complexity" evidence="1">
    <location>
        <begin position="1"/>
        <end position="20"/>
    </location>
</feature>
<sequence>MQQSSTSRPSSSHKTSSGKTSRPHTRGNSAAESKPVPPPRMSSRHAHTFSEDRLRPQPSDATFESNTTCGTLIGTEEQKQEQVLSAWSSANPRTSTVSLLTKSPRIDIADRDRWWKDTEHVKPLLRTRATTRTLRADYSSDDGDLGLATFAVRAGGVRTTPTTPAAQGPPEKDFLFNPKENEEDFVRRAMARLKGSMRRRHNELP</sequence>
<keyword evidence="3" id="KW-1185">Reference proteome</keyword>
<name>A0A6A5RNY9_9PLEO</name>
<dbReference type="OrthoDB" id="10251744at2759"/>
<evidence type="ECO:0000256" key="1">
    <source>
        <dbReference type="SAM" id="MobiDB-lite"/>
    </source>
</evidence>
<feature type="region of interest" description="Disordered" evidence="1">
    <location>
        <begin position="158"/>
        <end position="177"/>
    </location>
</feature>
<feature type="compositionally biased region" description="Polar residues" evidence="1">
    <location>
        <begin position="59"/>
        <end position="70"/>
    </location>
</feature>
<organism evidence="2 3">
    <name type="scientific">Didymella exigua CBS 183.55</name>
    <dbReference type="NCBI Taxonomy" id="1150837"/>
    <lineage>
        <taxon>Eukaryota</taxon>
        <taxon>Fungi</taxon>
        <taxon>Dikarya</taxon>
        <taxon>Ascomycota</taxon>
        <taxon>Pezizomycotina</taxon>
        <taxon>Dothideomycetes</taxon>
        <taxon>Pleosporomycetidae</taxon>
        <taxon>Pleosporales</taxon>
        <taxon>Pleosporineae</taxon>
        <taxon>Didymellaceae</taxon>
        <taxon>Didymella</taxon>
    </lineage>
</organism>
<proteinExistence type="predicted"/>
<dbReference type="GeneID" id="54349689"/>
<dbReference type="AlphaFoldDB" id="A0A6A5RNY9"/>
<feature type="region of interest" description="Disordered" evidence="1">
    <location>
        <begin position="1"/>
        <end position="73"/>
    </location>
</feature>
<dbReference type="RefSeq" id="XP_033450353.1">
    <property type="nucleotide sequence ID" value="XM_033592021.1"/>
</dbReference>
<evidence type="ECO:0000313" key="3">
    <source>
        <dbReference type="Proteomes" id="UP000800082"/>
    </source>
</evidence>
<dbReference type="Proteomes" id="UP000800082">
    <property type="component" value="Unassembled WGS sequence"/>
</dbReference>
<gene>
    <name evidence="2" type="ORF">M421DRAFT_419141</name>
</gene>
<feature type="compositionally biased region" description="Low complexity" evidence="1">
    <location>
        <begin position="159"/>
        <end position="169"/>
    </location>
</feature>